<accession>A0A1Y1Y6V1</accession>
<proteinExistence type="predicted"/>
<keyword evidence="3" id="KW-1185">Reference proteome</keyword>
<sequence length="1267" mass="144063">MTTHHEPKSFLEIDEPHKLADSFRSRHVHFKGLFASLSKDATEARRDAVDKTKEVAEREAKIFSRATKCIEKFNWPLPYHPYVKDNNMDAAQYFTQIPSSGFSESSKSKQGFSLTLYEKRFPRKIVPLEAYKQPDSRRKMDISKAKDDVDSVIASLLETLSKIKSMPKFTAFTIPVAKPKVEKASTKSEDKKNTQSNEREEGEASDDDDDVYAKRKDPDEGKLSSKRNGHSGDLKKTAEEADSNEKTDAKSERTEKPVKRLLDADSESDIATRGNYSSSDESDGESDRDSKSRRPKALKHEEEERKASRKEKSNLSRSQLDESDRNTDNEVRKAKQPVKSKSASRQSQYTDSELDSDVDVRAKKSAKSRKSAEQYPDDSEINTDLNLKIKAAKAARRSQNEESDLDADIDLKLKKLKNSRASTTKSNRHRDSDIESDIDLRIKKLKANRSGRRPDDNDAEYELQRKRRLSTDPAGRRAKDDYSLEDELSTPIKNDGKSKRSQSSRSPRATKSLKRPGSAASYSDDSDTEKNGVFAIPEVDKRANSSKGIYKTKSKDALDDHVDQKTSSRRSKELSLDRASDSVKNGFTQSSASRRTKEGDASESFSEPSKVRSLSSASRKSRDMDSDHLSESAKTKISRRSKDSDIPEGPEPVRERISKSSASRKAKEDDSEDDRLSQRLSNRKTKRDSSPARERRAERSEPSKPKQPSEATVSPVRNKDDRKRPKMEDAPSRERSRLSVGSQSKKAETYPQEIVVEADQQNGVRTICTNENEACQWTNALPLIGWIKARPLSQIRLPEIAKRAGNLETNVELVQAGPDHQYVAVETTPEIPDYDKYSNSRSGSLTDKKVRSRGRDNADPEDRKTNRSRDDGRDSTELEEKKPNRLRDEADDLPGKSRQSLAETPIAESKMDESLESSTQKRTLSLADYRKQKPGVKSSRPASSKDDPKDMAPGNDLMKEKIDRLSQSKSTDLSPESVKSSGSGAPTLFSINTPTPQQKTPSRDSVYTPMRELGSSVYKPTSAEIEYHRIEYVRDYKRKAVENAESGNSRRVKEATPQFLASLYAFIRSIACFQVSRHGSYKECISHWESLDEFMAYTRRKLRLENYTDLNALCAKIDALINLRIVRLRQAYCNDILMSKNLRKLSTNKDEQIRQKVFNDVANQCGRQKDTMDRVHRKWTEGEQIFTIERLEARFPITYRKCHGSEKTLQWPLLQDPNFDDLLKFADSVFEEYLEKHNIPFEALPFEVNEYDPENFKTKEDKEKEIS</sequence>
<organism evidence="2 3">
    <name type="scientific">Basidiobolus meristosporus CBS 931.73</name>
    <dbReference type="NCBI Taxonomy" id="1314790"/>
    <lineage>
        <taxon>Eukaryota</taxon>
        <taxon>Fungi</taxon>
        <taxon>Fungi incertae sedis</taxon>
        <taxon>Zoopagomycota</taxon>
        <taxon>Entomophthoromycotina</taxon>
        <taxon>Basidiobolomycetes</taxon>
        <taxon>Basidiobolales</taxon>
        <taxon>Basidiobolaceae</taxon>
        <taxon>Basidiobolus</taxon>
    </lineage>
</organism>
<dbReference type="AlphaFoldDB" id="A0A1Y1Y6V1"/>
<feature type="compositionally biased region" description="Basic and acidic residues" evidence="1">
    <location>
        <begin position="687"/>
        <end position="704"/>
    </location>
</feature>
<dbReference type="Proteomes" id="UP000193498">
    <property type="component" value="Unassembled WGS sequence"/>
</dbReference>
<feature type="compositionally biased region" description="Basic and acidic residues" evidence="1">
    <location>
        <begin position="211"/>
        <end position="223"/>
    </location>
</feature>
<comment type="caution">
    <text evidence="2">The sequence shown here is derived from an EMBL/GenBank/DDBJ whole genome shotgun (WGS) entry which is preliminary data.</text>
</comment>
<feature type="compositionally biased region" description="Basic and acidic residues" evidence="1">
    <location>
        <begin position="717"/>
        <end position="737"/>
    </location>
</feature>
<feature type="compositionally biased region" description="Polar residues" evidence="1">
    <location>
        <begin position="582"/>
        <end position="593"/>
    </location>
</feature>
<feature type="compositionally biased region" description="Basic and acidic residues" evidence="1">
    <location>
        <begin position="285"/>
        <end position="333"/>
    </location>
</feature>
<feature type="compositionally biased region" description="Polar residues" evidence="1">
    <location>
        <begin position="339"/>
        <end position="351"/>
    </location>
</feature>
<name>A0A1Y1Y6V1_9FUNG</name>
<feature type="compositionally biased region" description="Basic and acidic residues" evidence="1">
    <location>
        <begin position="429"/>
        <end position="442"/>
    </location>
</feature>
<feature type="region of interest" description="Disordered" evidence="1">
    <location>
        <begin position="832"/>
        <end position="1007"/>
    </location>
</feature>
<protein>
    <submittedName>
        <fullName evidence="2">Uncharacterized protein</fullName>
    </submittedName>
</protein>
<feature type="compositionally biased region" description="Polar residues" evidence="1">
    <location>
        <begin position="967"/>
        <end position="1005"/>
    </location>
</feature>
<feature type="compositionally biased region" description="Basic and acidic residues" evidence="1">
    <location>
        <begin position="957"/>
        <end position="966"/>
    </location>
</feature>
<feature type="compositionally biased region" description="Basic and acidic residues" evidence="1">
    <location>
        <begin position="620"/>
        <end position="658"/>
    </location>
</feature>
<evidence type="ECO:0000256" key="1">
    <source>
        <dbReference type="SAM" id="MobiDB-lite"/>
    </source>
</evidence>
<feature type="compositionally biased region" description="Basic and acidic residues" evidence="1">
    <location>
        <begin position="846"/>
        <end position="888"/>
    </location>
</feature>
<dbReference type="InParanoid" id="A0A1Y1Y6V1"/>
<reference evidence="2 3" key="1">
    <citation type="submission" date="2016-07" db="EMBL/GenBank/DDBJ databases">
        <title>Pervasive Adenine N6-methylation of Active Genes in Fungi.</title>
        <authorList>
            <consortium name="DOE Joint Genome Institute"/>
            <person name="Mondo S.J."/>
            <person name="Dannebaum R.O."/>
            <person name="Kuo R.C."/>
            <person name="Labutti K."/>
            <person name="Haridas S."/>
            <person name="Kuo A."/>
            <person name="Salamov A."/>
            <person name="Ahrendt S.R."/>
            <person name="Lipzen A."/>
            <person name="Sullivan W."/>
            <person name="Andreopoulos W.B."/>
            <person name="Clum A."/>
            <person name="Lindquist E."/>
            <person name="Daum C."/>
            <person name="Ramamoorthy G.K."/>
            <person name="Gryganskyi A."/>
            <person name="Culley D."/>
            <person name="Magnuson J.K."/>
            <person name="James T.Y."/>
            <person name="O'Malley M.A."/>
            <person name="Stajich J.E."/>
            <person name="Spatafora J.W."/>
            <person name="Visel A."/>
            <person name="Grigoriev I.V."/>
        </authorList>
    </citation>
    <scope>NUCLEOTIDE SEQUENCE [LARGE SCALE GENOMIC DNA]</scope>
    <source>
        <strain evidence="2 3">CBS 931.73</strain>
    </source>
</reference>
<evidence type="ECO:0000313" key="2">
    <source>
        <dbReference type="EMBL" id="ORX93741.1"/>
    </source>
</evidence>
<feature type="compositionally biased region" description="Polar residues" evidence="1">
    <location>
        <begin position="603"/>
        <end position="618"/>
    </location>
</feature>
<feature type="compositionally biased region" description="Basic and acidic residues" evidence="1">
    <location>
        <begin position="179"/>
        <end position="199"/>
    </location>
</feature>
<feature type="compositionally biased region" description="Basic and acidic residues" evidence="1">
    <location>
        <begin position="230"/>
        <end position="263"/>
    </location>
</feature>
<evidence type="ECO:0000313" key="3">
    <source>
        <dbReference type="Proteomes" id="UP000193498"/>
    </source>
</evidence>
<feature type="compositionally biased region" description="Acidic residues" evidence="1">
    <location>
        <begin position="200"/>
        <end position="210"/>
    </location>
</feature>
<dbReference type="EMBL" id="MCFE01000225">
    <property type="protein sequence ID" value="ORX93741.1"/>
    <property type="molecule type" value="Genomic_DNA"/>
</dbReference>
<feature type="compositionally biased region" description="Basic and acidic residues" evidence="1">
    <location>
        <begin position="553"/>
        <end position="581"/>
    </location>
</feature>
<gene>
    <name evidence="2" type="ORF">K493DRAFT_353133</name>
</gene>
<feature type="region of interest" description="Disordered" evidence="1">
    <location>
        <begin position="175"/>
        <end position="752"/>
    </location>
</feature>